<keyword evidence="2" id="KW-1185">Reference proteome</keyword>
<evidence type="ECO:0000313" key="2">
    <source>
        <dbReference type="Proteomes" id="UP000037020"/>
    </source>
</evidence>
<dbReference type="EMBL" id="LGUT01004657">
    <property type="protein sequence ID" value="KOG41886.1"/>
    <property type="molecule type" value="Genomic_DNA"/>
</dbReference>
<gene>
    <name evidence="1" type="ORF">ADK38_46705</name>
</gene>
<dbReference type="Gene3D" id="2.60.40.1120">
    <property type="entry name" value="Carboxypeptidase-like, regulatory domain"/>
    <property type="match status" value="1"/>
</dbReference>
<feature type="non-terminal residue" evidence="1">
    <location>
        <position position="1"/>
    </location>
</feature>
<dbReference type="Proteomes" id="UP000037020">
    <property type="component" value="Unassembled WGS sequence"/>
</dbReference>
<dbReference type="SUPFAM" id="SSF49464">
    <property type="entry name" value="Carboxypeptidase regulatory domain-like"/>
    <property type="match status" value="1"/>
</dbReference>
<organism evidence="1 2">
    <name type="scientific">Streptomyces varsoviensis</name>
    <dbReference type="NCBI Taxonomy" id="67373"/>
    <lineage>
        <taxon>Bacteria</taxon>
        <taxon>Bacillati</taxon>
        <taxon>Actinomycetota</taxon>
        <taxon>Actinomycetes</taxon>
        <taxon>Kitasatosporales</taxon>
        <taxon>Streptomycetaceae</taxon>
        <taxon>Streptomyces</taxon>
    </lineage>
</organism>
<sequence length="130" mass="13469">YSLPRLAPGPYALTVSAAGHRPYAVQIECADGPARRIDVELGSAVTVRGTVRDRGGRPLEDARVSLLDAAGDIVARCVTDDRGGFAFTDLADGQYTVLTAGYAPATTPVTLATGPDPAAVCQVDFLLTHG</sequence>
<comment type="caution">
    <text evidence="1">The sequence shown here is derived from an EMBL/GenBank/DDBJ whole genome shotgun (WGS) entry which is preliminary data.</text>
</comment>
<evidence type="ECO:0008006" key="3">
    <source>
        <dbReference type="Google" id="ProtNLM"/>
    </source>
</evidence>
<protein>
    <recommendedName>
        <fullName evidence="3">Alpha-amylase</fullName>
    </recommendedName>
</protein>
<reference evidence="1 2" key="1">
    <citation type="submission" date="2015-07" db="EMBL/GenBank/DDBJ databases">
        <authorList>
            <person name="Ju K.-S."/>
            <person name="Doroghazi J.R."/>
            <person name="Metcalf W.W."/>
        </authorList>
    </citation>
    <scope>NUCLEOTIDE SEQUENCE [LARGE SCALE GENOMIC DNA]</scope>
    <source>
        <strain evidence="1 2">NRRL B-3589</strain>
    </source>
</reference>
<evidence type="ECO:0000313" key="1">
    <source>
        <dbReference type="EMBL" id="KOG41886.1"/>
    </source>
</evidence>
<dbReference type="InterPro" id="IPR008969">
    <property type="entry name" value="CarboxyPept-like_regulatory"/>
</dbReference>
<proteinExistence type="predicted"/>
<name>A0ABR5IR61_9ACTN</name>
<accession>A0ABR5IR61</accession>
<dbReference type="Pfam" id="PF13620">
    <property type="entry name" value="CarboxypepD_reg"/>
    <property type="match status" value="1"/>
</dbReference>